<sequence>MEEIDKFNKDNCSCFIMAEAGVNHNGSLNLAKKLIDAAKESGADAVKFQTFKTENLVTKNAEKAEYQKETTTENSQYEMIKKLELSEDNFRELAKYADEKDIIFLSTPFDFESVDLLDEIGVPAFKLGSGELTNFPLLEHVASKGRPVILSTGMATMDEIKEAVKLFEDKTNDLILMHCVTSYPAKIDDINLKVIETLRSTFKLPVGFSDHTLGIEMPIAAVALGSCVIEKHFTLNKNLDGPDHKASLEPADFKKMVLAIRNVEKGMGTGIKELTIEEKEIKKIARKSIVARANIPSETVITEEMLAIKRPGTGIEPKFLKSLIGKTTTSKIKKDDFLRWNLIK</sequence>
<dbReference type="SUPFAM" id="SSF51269">
    <property type="entry name" value="AFP III-like domain"/>
    <property type="match status" value="1"/>
</dbReference>
<dbReference type="eggNOG" id="arCOG01050">
    <property type="taxonomic scope" value="Archaea"/>
</dbReference>
<dbReference type="GO" id="GO:0047444">
    <property type="term" value="F:N-acylneuraminate-9-phosphate synthase activity"/>
    <property type="evidence" value="ECO:0007669"/>
    <property type="project" value="TreeGrafter"/>
</dbReference>
<gene>
    <name evidence="2" type="ordered locus">MSWAN_1357</name>
</gene>
<reference evidence="2 3" key="1">
    <citation type="journal article" date="2014" name="Int. J. Syst. Evol. Microbiol.">
        <title>Methanobacterium paludis sp. nov. and a novel strain of Methanobacterium lacus isolated from northern peatlands.</title>
        <authorList>
            <person name="Cadillo-Quiroz H."/>
            <person name="Brauer S.L."/>
            <person name="Goodson N."/>
            <person name="Yavitt J.B."/>
            <person name="Zinder S.H."/>
        </authorList>
    </citation>
    <scope>NUCLEOTIDE SEQUENCE [LARGE SCALE GENOMIC DNA]</scope>
    <source>
        <strain evidence="3">DSM 25820 / JCM 18151 / SWAN1</strain>
    </source>
</reference>
<dbReference type="InterPro" id="IPR013974">
    <property type="entry name" value="SAF"/>
</dbReference>
<dbReference type="Pfam" id="PF08666">
    <property type="entry name" value="SAF"/>
    <property type="match status" value="1"/>
</dbReference>
<dbReference type="InterPro" id="IPR057736">
    <property type="entry name" value="SAF_PseI/NeuA/NeuB"/>
</dbReference>
<dbReference type="CDD" id="cd11615">
    <property type="entry name" value="SAF_NeuB_like"/>
    <property type="match status" value="1"/>
</dbReference>
<keyword evidence="3" id="KW-1185">Reference proteome</keyword>
<dbReference type="EMBL" id="CP002772">
    <property type="protein sequence ID" value="AEG18372.1"/>
    <property type="molecule type" value="Genomic_DNA"/>
</dbReference>
<dbReference type="SUPFAM" id="SSF51569">
    <property type="entry name" value="Aldolase"/>
    <property type="match status" value="1"/>
</dbReference>
<accession>F6D705</accession>
<dbReference type="InterPro" id="IPR051690">
    <property type="entry name" value="PseI-like"/>
</dbReference>
<dbReference type="InterPro" id="IPR013785">
    <property type="entry name" value="Aldolase_TIM"/>
</dbReference>
<name>F6D705_METPW</name>
<dbReference type="PROSITE" id="PS50844">
    <property type="entry name" value="AFP_LIKE"/>
    <property type="match status" value="1"/>
</dbReference>
<dbReference type="GO" id="GO:0016051">
    <property type="term" value="P:carbohydrate biosynthetic process"/>
    <property type="evidence" value="ECO:0007669"/>
    <property type="project" value="InterPro"/>
</dbReference>
<protein>
    <submittedName>
        <fullName evidence="2">N-acetylneuraminate synthase</fullName>
        <ecNumber evidence="2">2.5.1.56</ecNumber>
    </submittedName>
</protein>
<dbReference type="Gene3D" id="3.90.1210.10">
    <property type="entry name" value="Antifreeze-like/N-acetylneuraminic acid synthase C-terminal domain"/>
    <property type="match status" value="1"/>
</dbReference>
<dbReference type="Pfam" id="PF03102">
    <property type="entry name" value="NeuB"/>
    <property type="match status" value="1"/>
</dbReference>
<evidence type="ECO:0000313" key="3">
    <source>
        <dbReference type="Proteomes" id="UP000009231"/>
    </source>
</evidence>
<evidence type="ECO:0000259" key="1">
    <source>
        <dbReference type="PROSITE" id="PS50844"/>
    </source>
</evidence>
<dbReference type="SMART" id="SM00858">
    <property type="entry name" value="SAF"/>
    <property type="match status" value="1"/>
</dbReference>
<dbReference type="EC" id="2.5.1.56" evidence="2"/>
<dbReference type="Gene3D" id="3.20.20.70">
    <property type="entry name" value="Aldolase class I"/>
    <property type="match status" value="1"/>
</dbReference>
<dbReference type="Proteomes" id="UP000009231">
    <property type="component" value="Chromosome"/>
</dbReference>
<proteinExistence type="predicted"/>
<dbReference type="KEGG" id="mew:MSWAN_1357"/>
<feature type="domain" description="AFP-like" evidence="1">
    <location>
        <begin position="288"/>
        <end position="344"/>
    </location>
</feature>
<dbReference type="InterPro" id="IPR036732">
    <property type="entry name" value="AFP_Neu5c_C_sf"/>
</dbReference>
<dbReference type="OrthoDB" id="71219at2157"/>
<organism evidence="2 3">
    <name type="scientific">Methanobacterium paludis (strain DSM 25820 / JCM 18151 / SWAN1)</name>
    <dbReference type="NCBI Taxonomy" id="868131"/>
    <lineage>
        <taxon>Archaea</taxon>
        <taxon>Methanobacteriati</taxon>
        <taxon>Methanobacteriota</taxon>
        <taxon>Methanomada group</taxon>
        <taxon>Methanobacteria</taxon>
        <taxon>Methanobacteriales</taxon>
        <taxon>Methanobacteriaceae</taxon>
        <taxon>Methanobacterium</taxon>
    </lineage>
</organism>
<dbReference type="NCBIfam" id="TIGR03569">
    <property type="entry name" value="NeuB_NnaB"/>
    <property type="match status" value="1"/>
</dbReference>
<dbReference type="InterPro" id="IPR006190">
    <property type="entry name" value="SAF_AFP_Neu5Ac"/>
</dbReference>
<dbReference type="InterPro" id="IPR020007">
    <property type="entry name" value="NeuB/NeuA"/>
</dbReference>
<dbReference type="PANTHER" id="PTHR42966">
    <property type="entry name" value="N-ACETYLNEURAMINATE SYNTHASE"/>
    <property type="match status" value="1"/>
</dbReference>
<dbReference type="GO" id="GO:0050462">
    <property type="term" value="F:N-acetylneuraminate synthase activity"/>
    <property type="evidence" value="ECO:0007669"/>
    <property type="project" value="UniProtKB-EC"/>
</dbReference>
<dbReference type="STRING" id="868131.MSWAN_1357"/>
<dbReference type="AlphaFoldDB" id="F6D705"/>
<evidence type="ECO:0000313" key="2">
    <source>
        <dbReference type="EMBL" id="AEG18372.1"/>
    </source>
</evidence>
<dbReference type="GeneID" id="10668862"/>
<keyword evidence="2" id="KW-0808">Transferase</keyword>
<dbReference type="RefSeq" id="WP_013825873.1">
    <property type="nucleotide sequence ID" value="NC_015574.1"/>
</dbReference>
<dbReference type="HOGENOM" id="CLU_040465_0_0_2"/>
<dbReference type="PANTHER" id="PTHR42966:SF1">
    <property type="entry name" value="SIALIC ACID SYNTHASE"/>
    <property type="match status" value="1"/>
</dbReference>
<dbReference type="InterPro" id="IPR013132">
    <property type="entry name" value="PseI/NeuA/B-like_N"/>
</dbReference>